<proteinExistence type="predicted"/>
<protein>
    <recommendedName>
        <fullName evidence="3">Restriction endonuclease</fullName>
    </recommendedName>
</protein>
<evidence type="ECO:0008006" key="3">
    <source>
        <dbReference type="Google" id="ProtNLM"/>
    </source>
</evidence>
<reference evidence="1" key="1">
    <citation type="submission" date="2021-02" db="EMBL/GenBank/DDBJ databases">
        <authorList>
            <person name="Vanwijnsberghe S."/>
        </authorList>
    </citation>
    <scope>NUCLEOTIDE SEQUENCE</scope>
    <source>
        <strain evidence="1">R-70211</strain>
    </source>
</reference>
<evidence type="ECO:0000313" key="1">
    <source>
        <dbReference type="EMBL" id="CAE6865642.1"/>
    </source>
</evidence>
<dbReference type="RefSeq" id="WP_201139307.1">
    <property type="nucleotide sequence ID" value="NZ_CAJNAS010000002.1"/>
</dbReference>
<organism evidence="1 2">
    <name type="scientific">Paraburkholderia domus</name>
    <dbReference type="NCBI Taxonomy" id="2793075"/>
    <lineage>
        <taxon>Bacteria</taxon>
        <taxon>Pseudomonadati</taxon>
        <taxon>Pseudomonadota</taxon>
        <taxon>Betaproteobacteria</taxon>
        <taxon>Burkholderiales</taxon>
        <taxon>Burkholderiaceae</taxon>
        <taxon>Paraburkholderia</taxon>
    </lineage>
</organism>
<sequence>MIFDEIIAGVQSQRPELKVEPRSDGCSIWLSNGIEPAKRLLRVSRTADGGPVTVKLSISSSLAGTDVLREFDGTVAEFLSFVDAELALFENNPGVKNPPGAAEPKVTGKLPDETAFRADIESLYETPPKWAVETWLPRLQRHLIATRGASAAQLRDKDFLKTLFDSENVSATGMCTIRVGPAIDDEEFVAWFSENASRPLPPDPNEAAARLTELHDELAVRFRKLCGKRPLLKINRALSALFPDFFTTVADEGKLTELYRALGGKGRAHAVHMHMAIRRMIRDVVGPAEPGTMDSVKQMCLSWFLYERISDDKEAVVAQSESVREGGLVPMPALLRRKGLTAIKGYFQTLLGYLPALSGDGLSEEDFRDLIRESNPTLVDSSIRTVVNVVMREFDLCKRNGSVYQLSARGVNVLDSQDPQELADQLLTKVLGVDYVIRTLAAGPKSKAELVAILQRVNPGWTTGFAPSALLSWLMSLQVISYEPANGYTLTDAGRQWNDLITWDPPTLPKVAETVIEIQEEVDAKLTLPDWATLQSRLAEAAAGNFRWDRGLIEQLHGGLWFHPVRHFAVMAGLSGSGKTQLALNYALALCGPQRAGQESVKVVPVQPGWFDTGPLLGQMNMLSQNIYDGTPFLELLLRAAENPTSPYVAVLDEMNLSHPEQYLAPILSAMETQGVIDLHQMDEDVVGVPSQIRYPANLAIIGTVNMDETTHGLSDKVLDRAYTLEFWKIDPESYPKWSNLVAEEVRNKVKDVLGKLLEALEPVRLHFGLRTIDDVVNYLVFTQGLGVESNKALDDVVYAKVLPKLRGEHSDRLARAMSQAQAICQEYGLARCASKVQDMLRDLSEAGSTRFWR</sequence>
<dbReference type="Gene3D" id="3.40.50.300">
    <property type="entry name" value="P-loop containing nucleotide triphosphate hydrolases"/>
    <property type="match status" value="1"/>
</dbReference>
<dbReference type="InterPro" id="IPR027417">
    <property type="entry name" value="P-loop_NTPase"/>
</dbReference>
<evidence type="ECO:0000313" key="2">
    <source>
        <dbReference type="Proteomes" id="UP000675121"/>
    </source>
</evidence>
<accession>A0A9N8MLE1</accession>
<comment type="caution">
    <text evidence="1">The sequence shown here is derived from an EMBL/GenBank/DDBJ whole genome shotgun (WGS) entry which is preliminary data.</text>
</comment>
<gene>
    <name evidence="1" type="ORF">R70211_00772</name>
</gene>
<dbReference type="Proteomes" id="UP000675121">
    <property type="component" value="Unassembled WGS sequence"/>
</dbReference>
<dbReference type="SUPFAM" id="SSF52540">
    <property type="entry name" value="P-loop containing nucleoside triphosphate hydrolases"/>
    <property type="match status" value="1"/>
</dbReference>
<name>A0A9N8MLE1_9BURK</name>
<keyword evidence="2" id="KW-1185">Reference proteome</keyword>
<dbReference type="AlphaFoldDB" id="A0A9N8MLE1"/>
<dbReference type="EMBL" id="CAJNAS010000002">
    <property type="protein sequence ID" value="CAE6865642.1"/>
    <property type="molecule type" value="Genomic_DNA"/>
</dbReference>